<name>A0A4P8YPW8_9ENTR</name>
<dbReference type="AlphaFoldDB" id="A0A4P8YPW8"/>
<dbReference type="SUPFAM" id="SSF51735">
    <property type="entry name" value="NAD(P)-binding Rossmann-fold domains"/>
    <property type="match status" value="1"/>
</dbReference>
<dbReference type="EMBL" id="CP040428">
    <property type="protein sequence ID" value="QCT20712.1"/>
    <property type="molecule type" value="Genomic_DNA"/>
</dbReference>
<protein>
    <submittedName>
        <fullName evidence="2">NAD(P)-dependent oxidoreductase</fullName>
    </submittedName>
</protein>
<accession>A0A4P8YPW8</accession>
<proteinExistence type="predicted"/>
<dbReference type="KEGG" id="izh:FEM41_14195"/>
<reference evidence="2 3" key="1">
    <citation type="submission" date="2019-05" db="EMBL/GenBank/DDBJ databases">
        <title>Complete genome sequence of Izhakiella calystegiae KSNA2, an endophyte isolated from beach morning glory (Calystegia soldanella).</title>
        <authorList>
            <person name="Jiang L."/>
            <person name="Jeong J.C."/>
            <person name="Kim C.Y."/>
            <person name="Kim D.H."/>
            <person name="Kim S.W."/>
            <person name="Lee j."/>
        </authorList>
    </citation>
    <scope>NUCLEOTIDE SEQUENCE [LARGE SCALE GENOMIC DNA]</scope>
    <source>
        <strain evidence="2 3">KSNA2</strain>
    </source>
</reference>
<evidence type="ECO:0000259" key="1">
    <source>
        <dbReference type="Pfam" id="PF01370"/>
    </source>
</evidence>
<dbReference type="InterPro" id="IPR001509">
    <property type="entry name" value="Epimerase_deHydtase"/>
</dbReference>
<dbReference type="PANTHER" id="PTHR43245:SF46">
    <property type="entry name" value="NUCLEOSIDE-DIPHOSPHATE-SUGAR EPIMERASE"/>
    <property type="match status" value="1"/>
</dbReference>
<feature type="domain" description="NAD-dependent epimerase/dehydratase" evidence="1">
    <location>
        <begin position="3"/>
        <end position="234"/>
    </location>
</feature>
<gene>
    <name evidence="2" type="ORF">FEM41_14195</name>
</gene>
<keyword evidence="3" id="KW-1185">Reference proteome</keyword>
<evidence type="ECO:0000313" key="2">
    <source>
        <dbReference type="EMBL" id="QCT20712.1"/>
    </source>
</evidence>
<dbReference type="OrthoDB" id="5292533at2"/>
<dbReference type="Pfam" id="PF01370">
    <property type="entry name" value="Epimerase"/>
    <property type="match status" value="1"/>
</dbReference>
<organism evidence="2 3">
    <name type="scientific">Jejubacter calystegiae</name>
    <dbReference type="NCBI Taxonomy" id="2579935"/>
    <lineage>
        <taxon>Bacteria</taxon>
        <taxon>Pseudomonadati</taxon>
        <taxon>Pseudomonadota</taxon>
        <taxon>Gammaproteobacteria</taxon>
        <taxon>Enterobacterales</taxon>
        <taxon>Enterobacteriaceae</taxon>
        <taxon>Jejubacter</taxon>
    </lineage>
</organism>
<dbReference type="PANTHER" id="PTHR43245">
    <property type="entry name" value="BIFUNCTIONAL POLYMYXIN RESISTANCE PROTEIN ARNA"/>
    <property type="match status" value="1"/>
</dbReference>
<dbReference type="Proteomes" id="UP000302163">
    <property type="component" value="Chromosome"/>
</dbReference>
<evidence type="ECO:0000313" key="3">
    <source>
        <dbReference type="Proteomes" id="UP000302163"/>
    </source>
</evidence>
<dbReference type="RefSeq" id="WP_138096585.1">
    <property type="nucleotide sequence ID" value="NZ_CP040428.1"/>
</dbReference>
<sequence length="337" mass="38433">MKVLVTGATSGLGRNAVEYLRQRGVSVTATGHNAAMGKLLQKMGAEFIHADMTELVSSQAKAMLAGIDVLWHCSDFISPWGSPQEFDLANVRATRRLGEWAVAWGVRTFVHISSPSLYFDYHHHRDIMEEYRPRRYANDLARSKAEGEEVIQRLARANPQTRFAILRPQSLFGPHDTVFFPRLIQMVRHYGCVLLPRGGEALVDMTYQENAVHAMWLVSQPENDRLPSGRAWNITNLEPRPLHMTVQKLIDELGLRCKIRSVPWLMLDMVARSMERFGHKEAEPSLTHYGVAKLNFDFTLDTQRARDELGYKPIITLDEGIERTAAWLRDHGKLHRP</sequence>
<dbReference type="Gene3D" id="3.40.50.720">
    <property type="entry name" value="NAD(P)-binding Rossmann-like Domain"/>
    <property type="match status" value="1"/>
</dbReference>
<dbReference type="InterPro" id="IPR050177">
    <property type="entry name" value="Lipid_A_modif_metabolic_enz"/>
</dbReference>
<dbReference type="InterPro" id="IPR036291">
    <property type="entry name" value="NAD(P)-bd_dom_sf"/>
</dbReference>